<gene>
    <name evidence="2" type="ORF">ECRASSUSDP1_LOCUS734</name>
</gene>
<evidence type="ECO:0000256" key="1">
    <source>
        <dbReference type="SAM" id="MobiDB-lite"/>
    </source>
</evidence>
<comment type="caution">
    <text evidence="2">The sequence shown here is derived from an EMBL/GenBank/DDBJ whole genome shotgun (WGS) entry which is preliminary data.</text>
</comment>
<dbReference type="PANTHER" id="PTHR37028">
    <property type="entry name" value="UNNAMED PRODUCT-RELATED"/>
    <property type="match status" value="1"/>
</dbReference>
<protein>
    <submittedName>
        <fullName evidence="2">Uncharacterized protein</fullName>
    </submittedName>
</protein>
<reference evidence="2" key="1">
    <citation type="submission" date="2023-07" db="EMBL/GenBank/DDBJ databases">
        <authorList>
            <consortium name="AG Swart"/>
            <person name="Singh M."/>
            <person name="Singh A."/>
            <person name="Seah K."/>
            <person name="Emmerich C."/>
        </authorList>
    </citation>
    <scope>NUCLEOTIDE SEQUENCE</scope>
    <source>
        <strain evidence="2">DP1</strain>
    </source>
</reference>
<proteinExistence type="predicted"/>
<sequence length="538" mass="64006">MKDIGILSRHQVKEFILLLKKMLTSDIKRKRKANIVETSIQCLSDFLSMQSPEQCYDLAARVILKWDHKKLDPLKRLLHKREEKDKFFKFTSFSKWKSTQHSDLIKHLYQRIDEQEDLIERLQARQGSCYQDYPDYPDYPDCQEISKEDREERSSFQKYLASRVENSNESQKRFCSYHRTPASRYSFRHLGERVVPKISFDGKRYSSRGLQFFRQADGYKRLKNKKHIDRLYNNGKQRQLARSKSALMTNHEAKEFRECTFQPKIKHQYDDKLDCYHEDEEMLVQRLTEPPKRERAKLNKYKREADEHKKCTFTPRIKRTSSQAKGRSRSVFDSLYSEKKRRDISRRNKEIHFRERLLEEATFIPHVNKNNIKGSHPKGDIIKNTSPNLHSFDQRLAKDLSKRKESLHKNSIYKSQKELRDCTFTPKLISTSIPRLPDSEDSDQDLDIHTRLYKQHAALESKKTKLAKEYDSEILQATPHTNAGSYLRRLKRVYSSEISPNKSMRASRAMMNTMPIIDIKIKKTGKKEQRKEVEEKKD</sequence>
<dbReference type="AlphaFoldDB" id="A0AAD1X1B4"/>
<organism evidence="2 3">
    <name type="scientific">Euplotes crassus</name>
    <dbReference type="NCBI Taxonomy" id="5936"/>
    <lineage>
        <taxon>Eukaryota</taxon>
        <taxon>Sar</taxon>
        <taxon>Alveolata</taxon>
        <taxon>Ciliophora</taxon>
        <taxon>Intramacronucleata</taxon>
        <taxon>Spirotrichea</taxon>
        <taxon>Hypotrichia</taxon>
        <taxon>Euplotida</taxon>
        <taxon>Euplotidae</taxon>
        <taxon>Moneuplotes</taxon>
    </lineage>
</organism>
<dbReference type="Proteomes" id="UP001295684">
    <property type="component" value="Unassembled WGS sequence"/>
</dbReference>
<keyword evidence="3" id="KW-1185">Reference proteome</keyword>
<evidence type="ECO:0000313" key="2">
    <source>
        <dbReference type="EMBL" id="CAI2359443.1"/>
    </source>
</evidence>
<accession>A0AAD1X1B4</accession>
<dbReference type="EMBL" id="CAMPGE010000690">
    <property type="protein sequence ID" value="CAI2359443.1"/>
    <property type="molecule type" value="Genomic_DNA"/>
</dbReference>
<feature type="compositionally biased region" description="Basic and acidic residues" evidence="1">
    <location>
        <begin position="526"/>
        <end position="538"/>
    </location>
</feature>
<feature type="region of interest" description="Disordered" evidence="1">
    <location>
        <begin position="515"/>
        <end position="538"/>
    </location>
</feature>
<evidence type="ECO:0000313" key="3">
    <source>
        <dbReference type="Proteomes" id="UP001295684"/>
    </source>
</evidence>
<dbReference type="PANTHER" id="PTHR37028:SF4">
    <property type="entry name" value="ALMS MOTIF DOMAIN-CONTAINING PROTEIN"/>
    <property type="match status" value="1"/>
</dbReference>
<name>A0AAD1X1B4_EUPCR</name>